<dbReference type="InterPro" id="IPR007344">
    <property type="entry name" value="GrpB/CoaE"/>
</dbReference>
<evidence type="ECO:0000313" key="1">
    <source>
        <dbReference type="EMBL" id="RUR69123.1"/>
    </source>
</evidence>
<dbReference type="Gene3D" id="3.30.460.10">
    <property type="entry name" value="Beta Polymerase, domain 2"/>
    <property type="match status" value="1"/>
</dbReference>
<evidence type="ECO:0008006" key="3">
    <source>
        <dbReference type="Google" id="ProtNLM"/>
    </source>
</evidence>
<gene>
    <name evidence="1" type="ORF">EJP67_18870</name>
</gene>
<dbReference type="SUPFAM" id="SSF81301">
    <property type="entry name" value="Nucleotidyltransferase"/>
    <property type="match status" value="1"/>
</dbReference>
<accession>A0A433MMI7</accession>
<protein>
    <recommendedName>
        <fullName evidence="3">GrpB family protein</fullName>
    </recommendedName>
</protein>
<dbReference type="Proteomes" id="UP000281118">
    <property type="component" value="Unassembled WGS sequence"/>
</dbReference>
<reference evidence="1 2" key="1">
    <citation type="submission" date="2018-12" db="EMBL/GenBank/DDBJ databases">
        <title>The genome sequences of Variovorax guangxiensis DSM 27352.</title>
        <authorList>
            <person name="Gao J."/>
            <person name="Sun J."/>
        </authorList>
    </citation>
    <scope>NUCLEOTIDE SEQUENCE [LARGE SCALE GENOMIC DNA]</scope>
    <source>
        <strain evidence="1 2">DSM 27352</strain>
    </source>
</reference>
<dbReference type="EMBL" id="RXFT01000007">
    <property type="protein sequence ID" value="RUR69123.1"/>
    <property type="molecule type" value="Genomic_DNA"/>
</dbReference>
<dbReference type="RefSeq" id="WP_126023233.1">
    <property type="nucleotide sequence ID" value="NZ_RXFT01000007.1"/>
</dbReference>
<name>A0A433MMI7_9BURK</name>
<proteinExistence type="predicted"/>
<dbReference type="PANTHER" id="PTHR34822:SF1">
    <property type="entry name" value="GRPB FAMILY PROTEIN"/>
    <property type="match status" value="1"/>
</dbReference>
<dbReference type="AlphaFoldDB" id="A0A433MMI7"/>
<evidence type="ECO:0000313" key="2">
    <source>
        <dbReference type="Proteomes" id="UP000281118"/>
    </source>
</evidence>
<dbReference type="PANTHER" id="PTHR34822">
    <property type="entry name" value="GRPB DOMAIN PROTEIN (AFU_ORTHOLOGUE AFUA_1G01530)"/>
    <property type="match status" value="1"/>
</dbReference>
<dbReference type="InterPro" id="IPR043519">
    <property type="entry name" value="NT_sf"/>
</dbReference>
<comment type="caution">
    <text evidence="1">The sequence shown here is derived from an EMBL/GenBank/DDBJ whole genome shotgun (WGS) entry which is preliminary data.</text>
</comment>
<dbReference type="Pfam" id="PF04229">
    <property type="entry name" value="GrpB"/>
    <property type="match status" value="1"/>
</dbReference>
<organism evidence="1 2">
    <name type="scientific">Variovorax guangxiensis</name>
    <dbReference type="NCBI Taxonomy" id="1775474"/>
    <lineage>
        <taxon>Bacteria</taxon>
        <taxon>Pseudomonadati</taxon>
        <taxon>Pseudomonadota</taxon>
        <taxon>Betaproteobacteria</taxon>
        <taxon>Burkholderiales</taxon>
        <taxon>Comamonadaceae</taxon>
        <taxon>Variovorax</taxon>
    </lineage>
</organism>
<dbReference type="OrthoDB" id="9799092at2"/>
<sequence>MKIEPFDEGLDQRNIVAYDPAYAEVFAAAREYVQARLPGVELVHIGSTAIVGLRGKPMIDTAAITTRENLREEQAQFEGIGFHRRPVWVDRDEKPYVCGSVLHAGRRFNINIHVCHRGDPVHRDSLAFIGILERRPDLRLKYEQAKDRAHAVDPADPQIYNREKEAVIKEIEAQIPRE</sequence>